<organism evidence="1 2">
    <name type="scientific">Hibiscus sabdariffa</name>
    <name type="common">roselle</name>
    <dbReference type="NCBI Taxonomy" id="183260"/>
    <lineage>
        <taxon>Eukaryota</taxon>
        <taxon>Viridiplantae</taxon>
        <taxon>Streptophyta</taxon>
        <taxon>Embryophyta</taxon>
        <taxon>Tracheophyta</taxon>
        <taxon>Spermatophyta</taxon>
        <taxon>Magnoliopsida</taxon>
        <taxon>eudicotyledons</taxon>
        <taxon>Gunneridae</taxon>
        <taxon>Pentapetalae</taxon>
        <taxon>rosids</taxon>
        <taxon>malvids</taxon>
        <taxon>Malvales</taxon>
        <taxon>Malvaceae</taxon>
        <taxon>Malvoideae</taxon>
        <taxon>Hibiscus</taxon>
    </lineage>
</organism>
<proteinExistence type="predicted"/>
<accession>A0ABR2S877</accession>
<name>A0ABR2S877_9ROSI</name>
<dbReference type="Proteomes" id="UP001396334">
    <property type="component" value="Unassembled WGS sequence"/>
</dbReference>
<dbReference type="EMBL" id="JBBPBN010000016">
    <property type="protein sequence ID" value="KAK9021438.1"/>
    <property type="molecule type" value="Genomic_DNA"/>
</dbReference>
<evidence type="ECO:0000313" key="2">
    <source>
        <dbReference type="Proteomes" id="UP001396334"/>
    </source>
</evidence>
<protein>
    <submittedName>
        <fullName evidence="1">Uncharacterized protein</fullName>
    </submittedName>
</protein>
<keyword evidence="2" id="KW-1185">Reference proteome</keyword>
<gene>
    <name evidence="1" type="ORF">V6N11_011426</name>
</gene>
<reference evidence="1 2" key="1">
    <citation type="journal article" date="2024" name="G3 (Bethesda)">
        <title>Genome assembly of Hibiscus sabdariffa L. provides insights into metabolisms of medicinal natural products.</title>
        <authorList>
            <person name="Kim T."/>
        </authorList>
    </citation>
    <scope>NUCLEOTIDE SEQUENCE [LARGE SCALE GENOMIC DNA]</scope>
    <source>
        <strain evidence="1">TK-2024</strain>
        <tissue evidence="1">Old leaves</tissue>
    </source>
</reference>
<evidence type="ECO:0000313" key="1">
    <source>
        <dbReference type="EMBL" id="KAK9021438.1"/>
    </source>
</evidence>
<comment type="caution">
    <text evidence="1">The sequence shown here is derived from an EMBL/GenBank/DDBJ whole genome shotgun (WGS) entry which is preliminary data.</text>
</comment>
<sequence>MLIGPWKNRESRTQGKATLRIKPLASVQYVSLNPPSDPKINQQSKIQIEEDGRGLTQTICSKYHSETDSRSSLGNSGHPRLPLLARVSTWQLRTQTPILPATFQSMTDELG</sequence>